<dbReference type="PROSITE" id="PS00211">
    <property type="entry name" value="ABC_TRANSPORTER_1"/>
    <property type="match status" value="1"/>
</dbReference>
<dbReference type="InterPro" id="IPR017871">
    <property type="entry name" value="ABC_transporter-like_CS"/>
</dbReference>
<dbReference type="GO" id="GO:0005524">
    <property type="term" value="F:ATP binding"/>
    <property type="evidence" value="ECO:0007669"/>
    <property type="project" value="UniProtKB-KW"/>
</dbReference>
<dbReference type="SUPFAM" id="SSF52540">
    <property type="entry name" value="P-loop containing nucleoside triphosphate hydrolases"/>
    <property type="match status" value="1"/>
</dbReference>
<evidence type="ECO:0000256" key="3">
    <source>
        <dbReference type="ARBA" id="ARBA00022840"/>
    </source>
</evidence>
<protein>
    <submittedName>
        <fullName evidence="5">ABC-2 type transport system ATP-binding protein</fullName>
    </submittedName>
</protein>
<dbReference type="OrthoDB" id="9804819at2"/>
<sequence>MIRCEQVGKKYKSKWALNNFNFEFIPGHIYALLGPNGSGKSTLMKSVAGLVKPNSGTIYFENEPLNYTHKAQIAYMPTEAYFYNYMTAMQAAKYYQDFFTDFNIDKFLYVMNIMNLNPEQKIKEYSSGMMAKFKVALNISRNPKVLMLDEPLNGIDMIAREEVLNNIVMGINRDTVVMISSHLIDELEKVADYALFIREGSLAVCGEIEMFREQYGKSMEDIYREVYAGLAY</sequence>
<dbReference type="CDD" id="cd03230">
    <property type="entry name" value="ABC_DR_subfamily_A"/>
    <property type="match status" value="1"/>
</dbReference>
<dbReference type="InterPro" id="IPR027417">
    <property type="entry name" value="P-loop_NTPase"/>
</dbReference>
<dbReference type="EMBL" id="FUXA01000006">
    <property type="protein sequence ID" value="SJZ58086.1"/>
    <property type="molecule type" value="Genomic_DNA"/>
</dbReference>
<keyword evidence="6" id="KW-1185">Reference proteome</keyword>
<dbReference type="PROSITE" id="PS50893">
    <property type="entry name" value="ABC_TRANSPORTER_2"/>
    <property type="match status" value="1"/>
</dbReference>
<dbReference type="Proteomes" id="UP000189857">
    <property type="component" value="Unassembled WGS sequence"/>
</dbReference>
<keyword evidence="3 5" id="KW-0067">ATP-binding</keyword>
<dbReference type="GO" id="GO:0016887">
    <property type="term" value="F:ATP hydrolysis activity"/>
    <property type="evidence" value="ECO:0007669"/>
    <property type="project" value="InterPro"/>
</dbReference>
<proteinExistence type="predicted"/>
<evidence type="ECO:0000256" key="1">
    <source>
        <dbReference type="ARBA" id="ARBA00022448"/>
    </source>
</evidence>
<dbReference type="SMART" id="SM00382">
    <property type="entry name" value="AAA"/>
    <property type="match status" value="1"/>
</dbReference>
<accession>A0A1T4LTZ6</accession>
<organism evidence="5 6">
    <name type="scientific">Eubacterium ruminantium</name>
    <dbReference type="NCBI Taxonomy" id="42322"/>
    <lineage>
        <taxon>Bacteria</taxon>
        <taxon>Bacillati</taxon>
        <taxon>Bacillota</taxon>
        <taxon>Clostridia</taxon>
        <taxon>Eubacteriales</taxon>
        <taxon>Eubacteriaceae</taxon>
        <taxon>Eubacterium</taxon>
    </lineage>
</organism>
<evidence type="ECO:0000256" key="2">
    <source>
        <dbReference type="ARBA" id="ARBA00022741"/>
    </source>
</evidence>
<dbReference type="PANTHER" id="PTHR42939:SF1">
    <property type="entry name" value="ABC TRANSPORTER ATP-BINDING PROTEIN ALBC-RELATED"/>
    <property type="match status" value="1"/>
</dbReference>
<evidence type="ECO:0000313" key="5">
    <source>
        <dbReference type="EMBL" id="SJZ58086.1"/>
    </source>
</evidence>
<evidence type="ECO:0000259" key="4">
    <source>
        <dbReference type="PROSITE" id="PS50893"/>
    </source>
</evidence>
<reference evidence="5 6" key="1">
    <citation type="submission" date="2017-02" db="EMBL/GenBank/DDBJ databases">
        <authorList>
            <person name="Peterson S.W."/>
        </authorList>
    </citation>
    <scope>NUCLEOTIDE SEQUENCE [LARGE SCALE GENOMIC DNA]</scope>
    <source>
        <strain evidence="5 6">ATCC 17233</strain>
    </source>
</reference>
<dbReference type="InterPro" id="IPR003439">
    <property type="entry name" value="ABC_transporter-like_ATP-bd"/>
</dbReference>
<keyword evidence="1" id="KW-0813">Transport</keyword>
<evidence type="ECO:0000313" key="6">
    <source>
        <dbReference type="Proteomes" id="UP000189857"/>
    </source>
</evidence>
<dbReference type="InterPro" id="IPR051782">
    <property type="entry name" value="ABC_Transporter_VariousFunc"/>
</dbReference>
<dbReference type="PANTHER" id="PTHR42939">
    <property type="entry name" value="ABC TRANSPORTER ATP-BINDING PROTEIN ALBC-RELATED"/>
    <property type="match status" value="1"/>
</dbReference>
<dbReference type="AlphaFoldDB" id="A0A1T4LTZ6"/>
<dbReference type="InterPro" id="IPR003593">
    <property type="entry name" value="AAA+_ATPase"/>
</dbReference>
<feature type="domain" description="ABC transporter" evidence="4">
    <location>
        <begin position="2"/>
        <end position="224"/>
    </location>
</feature>
<dbReference type="Pfam" id="PF00005">
    <property type="entry name" value="ABC_tran"/>
    <property type="match status" value="1"/>
</dbReference>
<gene>
    <name evidence="5" type="ORF">SAMN02745110_00931</name>
</gene>
<keyword evidence="2" id="KW-0547">Nucleotide-binding</keyword>
<name>A0A1T4LTZ6_9FIRM</name>
<dbReference type="Gene3D" id="3.40.50.300">
    <property type="entry name" value="P-loop containing nucleotide triphosphate hydrolases"/>
    <property type="match status" value="1"/>
</dbReference>
<dbReference type="RefSeq" id="WP_078786782.1">
    <property type="nucleotide sequence ID" value="NZ_FMTO01000004.1"/>
</dbReference>